<dbReference type="PROSITE" id="PS51736">
    <property type="entry name" value="RECOMBINASES_3"/>
    <property type="match status" value="1"/>
</dbReference>
<dbReference type="Proteomes" id="UP001229409">
    <property type="component" value="Unassembled WGS sequence"/>
</dbReference>
<dbReference type="GO" id="GO:0003677">
    <property type="term" value="F:DNA binding"/>
    <property type="evidence" value="ECO:0007669"/>
    <property type="project" value="InterPro"/>
</dbReference>
<feature type="domain" description="Resolvase/invertase-type recombinase catalytic" evidence="2">
    <location>
        <begin position="1"/>
        <end position="62"/>
    </location>
</feature>
<evidence type="ECO:0000313" key="3">
    <source>
        <dbReference type="EMBL" id="MDH2332779.1"/>
    </source>
</evidence>
<dbReference type="AlphaFoldDB" id="A0AAP4ECB6"/>
<dbReference type="GO" id="GO:0000150">
    <property type="term" value="F:DNA strand exchange activity"/>
    <property type="evidence" value="ECO:0007669"/>
    <property type="project" value="InterPro"/>
</dbReference>
<dbReference type="InterPro" id="IPR050639">
    <property type="entry name" value="SSR_resolvase"/>
</dbReference>
<name>A0AAP4ECB6_PAEPO</name>
<accession>A0AAP4ECB6</accession>
<comment type="similarity">
    <text evidence="1">Belongs to the site-specific recombinase resolvase family.</text>
</comment>
<dbReference type="PANTHER" id="PTHR30461:SF26">
    <property type="entry name" value="RESOLVASE HOMOLOG YNEB"/>
    <property type="match status" value="1"/>
</dbReference>
<dbReference type="EMBL" id="JARVWT010000008">
    <property type="protein sequence ID" value="MDH2332779.1"/>
    <property type="molecule type" value="Genomic_DNA"/>
</dbReference>
<dbReference type="InterPro" id="IPR006119">
    <property type="entry name" value="Resolv_N"/>
</dbReference>
<dbReference type="InterPro" id="IPR036162">
    <property type="entry name" value="Resolvase-like_N_sf"/>
</dbReference>
<gene>
    <name evidence="3" type="ORF">QDS18_18165</name>
</gene>
<evidence type="ECO:0000259" key="2">
    <source>
        <dbReference type="PROSITE" id="PS51736"/>
    </source>
</evidence>
<organism evidence="3 4">
    <name type="scientific">Paenibacillus polymyxa</name>
    <name type="common">Bacillus polymyxa</name>
    <dbReference type="NCBI Taxonomy" id="1406"/>
    <lineage>
        <taxon>Bacteria</taxon>
        <taxon>Bacillati</taxon>
        <taxon>Bacillota</taxon>
        <taxon>Bacilli</taxon>
        <taxon>Bacillales</taxon>
        <taxon>Paenibacillaceae</taxon>
        <taxon>Paenibacillus</taxon>
    </lineage>
</organism>
<protein>
    <submittedName>
        <fullName evidence="3">Recombinase family protein</fullName>
    </submittedName>
</protein>
<sequence>MLQLVEQLRERNIHFIILNLGIDTRTPTGKFFLTVMAVFSELDREMIKEKQRSGIKLAKQKGKYRGRVKKNTDKHPGMNHAIELRKTTEKTVKEICTITGVSQAAF</sequence>
<proteinExistence type="inferred from homology"/>
<evidence type="ECO:0000256" key="1">
    <source>
        <dbReference type="ARBA" id="ARBA00009913"/>
    </source>
</evidence>
<reference evidence="3" key="1">
    <citation type="submission" date="2023-04" db="EMBL/GenBank/DDBJ databases">
        <title>Uncovering the Secrets of Slow-Growing Bacteria in Tropical Savanna Soil through Cultivation and Genomic Analysis.</title>
        <authorList>
            <person name="Goncalves O.S."/>
            <person name="Santana M.F."/>
        </authorList>
    </citation>
    <scope>NUCLEOTIDE SEQUENCE</scope>
    <source>
        <strain evidence="3">ANTI</strain>
    </source>
</reference>
<dbReference type="SUPFAM" id="SSF53041">
    <property type="entry name" value="Resolvase-like"/>
    <property type="match status" value="1"/>
</dbReference>
<dbReference type="Gene3D" id="3.40.50.1390">
    <property type="entry name" value="Resolvase, N-terminal catalytic domain"/>
    <property type="match status" value="1"/>
</dbReference>
<comment type="caution">
    <text evidence="3">The sequence shown here is derived from an EMBL/GenBank/DDBJ whole genome shotgun (WGS) entry which is preliminary data.</text>
</comment>
<dbReference type="Pfam" id="PF00239">
    <property type="entry name" value="Resolvase"/>
    <property type="match status" value="1"/>
</dbReference>
<dbReference type="PANTHER" id="PTHR30461">
    <property type="entry name" value="DNA-INVERTASE FROM LAMBDOID PROPHAGE"/>
    <property type="match status" value="1"/>
</dbReference>
<evidence type="ECO:0000313" key="4">
    <source>
        <dbReference type="Proteomes" id="UP001229409"/>
    </source>
</evidence>